<evidence type="ECO:0000313" key="1">
    <source>
        <dbReference type="EMBL" id="MCD9644931.1"/>
    </source>
</evidence>
<comment type="caution">
    <text evidence="1">The sequence shown here is derived from an EMBL/GenBank/DDBJ whole genome shotgun (WGS) entry which is preliminary data.</text>
</comment>
<dbReference type="EMBL" id="JACEIK010004285">
    <property type="protein sequence ID" value="MCD9644931.1"/>
    <property type="molecule type" value="Genomic_DNA"/>
</dbReference>
<proteinExistence type="predicted"/>
<keyword evidence="2" id="KW-1185">Reference proteome</keyword>
<protein>
    <recommendedName>
        <fullName evidence="3">DUF4283 domain-containing protein</fullName>
    </recommendedName>
</protein>
<sequence>MELPVGYWSNEVFSKVASAVRKPLYTEHFTTAKYRVSYARIDTDFCHTTVSYWNVEKLLHEEEEYQVTKKRRRRTKKKQPMKDWKVKDIENKRANHNEIEDTLTEDAQQAAIVEASTGRNVENNKVQYELEIANIITLNSFCVLDVHNTYESQGLD</sequence>
<reference evidence="1 2" key="1">
    <citation type="journal article" date="2021" name="BMC Genomics">
        <title>Datura genome reveals duplications of psychoactive alkaloid biosynthetic genes and high mutation rate following tissue culture.</title>
        <authorList>
            <person name="Rajewski A."/>
            <person name="Carter-House D."/>
            <person name="Stajich J."/>
            <person name="Litt A."/>
        </authorList>
    </citation>
    <scope>NUCLEOTIDE SEQUENCE [LARGE SCALE GENOMIC DNA]</scope>
    <source>
        <strain evidence="1">AR-01</strain>
    </source>
</reference>
<evidence type="ECO:0000313" key="2">
    <source>
        <dbReference type="Proteomes" id="UP000823775"/>
    </source>
</evidence>
<name>A0ABS8VDT5_DATST</name>
<gene>
    <name evidence="1" type="ORF">HAX54_033463</name>
</gene>
<evidence type="ECO:0008006" key="3">
    <source>
        <dbReference type="Google" id="ProtNLM"/>
    </source>
</evidence>
<organism evidence="1 2">
    <name type="scientific">Datura stramonium</name>
    <name type="common">Jimsonweed</name>
    <name type="synonym">Common thornapple</name>
    <dbReference type="NCBI Taxonomy" id="4076"/>
    <lineage>
        <taxon>Eukaryota</taxon>
        <taxon>Viridiplantae</taxon>
        <taxon>Streptophyta</taxon>
        <taxon>Embryophyta</taxon>
        <taxon>Tracheophyta</taxon>
        <taxon>Spermatophyta</taxon>
        <taxon>Magnoliopsida</taxon>
        <taxon>eudicotyledons</taxon>
        <taxon>Gunneridae</taxon>
        <taxon>Pentapetalae</taxon>
        <taxon>asterids</taxon>
        <taxon>lamiids</taxon>
        <taxon>Solanales</taxon>
        <taxon>Solanaceae</taxon>
        <taxon>Solanoideae</taxon>
        <taxon>Datureae</taxon>
        <taxon>Datura</taxon>
    </lineage>
</organism>
<dbReference type="Proteomes" id="UP000823775">
    <property type="component" value="Unassembled WGS sequence"/>
</dbReference>
<accession>A0ABS8VDT5</accession>